<evidence type="ECO:0000313" key="3">
    <source>
        <dbReference type="Proteomes" id="UP000326924"/>
    </source>
</evidence>
<dbReference type="AlphaFoldDB" id="A0A5J5EIB8"/>
<proteinExistence type="predicted"/>
<feature type="compositionally biased region" description="Basic and acidic residues" evidence="1">
    <location>
        <begin position="72"/>
        <end position="84"/>
    </location>
</feature>
<feature type="region of interest" description="Disordered" evidence="1">
    <location>
        <begin position="178"/>
        <end position="271"/>
    </location>
</feature>
<dbReference type="EMBL" id="VXIS01000294">
    <property type="protein sequence ID" value="KAA8894994.1"/>
    <property type="molecule type" value="Genomic_DNA"/>
</dbReference>
<organism evidence="2 3">
    <name type="scientific">Sphaerosporella brunnea</name>
    <dbReference type="NCBI Taxonomy" id="1250544"/>
    <lineage>
        <taxon>Eukaryota</taxon>
        <taxon>Fungi</taxon>
        <taxon>Dikarya</taxon>
        <taxon>Ascomycota</taxon>
        <taxon>Pezizomycotina</taxon>
        <taxon>Pezizomycetes</taxon>
        <taxon>Pezizales</taxon>
        <taxon>Pyronemataceae</taxon>
        <taxon>Sphaerosporella</taxon>
    </lineage>
</organism>
<feature type="region of interest" description="Disordered" evidence="1">
    <location>
        <begin position="39"/>
        <end position="85"/>
    </location>
</feature>
<reference evidence="2 3" key="1">
    <citation type="submission" date="2019-09" db="EMBL/GenBank/DDBJ databases">
        <title>Draft genome of the ectomycorrhizal ascomycete Sphaerosporella brunnea.</title>
        <authorList>
            <consortium name="DOE Joint Genome Institute"/>
            <person name="Benucci G.M."/>
            <person name="Marozzi G."/>
            <person name="Antonielli L."/>
            <person name="Sanchez S."/>
            <person name="Marco P."/>
            <person name="Wang X."/>
            <person name="Falini L.B."/>
            <person name="Barry K."/>
            <person name="Haridas S."/>
            <person name="Lipzen A."/>
            <person name="Labutti K."/>
            <person name="Grigoriev I.V."/>
            <person name="Murat C."/>
            <person name="Martin F."/>
            <person name="Albertini E."/>
            <person name="Donnini D."/>
            <person name="Bonito G."/>
        </authorList>
    </citation>
    <scope>NUCLEOTIDE SEQUENCE [LARGE SCALE GENOMIC DNA]</scope>
    <source>
        <strain evidence="2 3">Sb_GMNB300</strain>
    </source>
</reference>
<feature type="compositionally biased region" description="Polar residues" evidence="1">
    <location>
        <begin position="45"/>
        <end position="54"/>
    </location>
</feature>
<feature type="compositionally biased region" description="Basic residues" evidence="1">
    <location>
        <begin position="211"/>
        <end position="221"/>
    </location>
</feature>
<gene>
    <name evidence="2" type="ORF">FN846DRAFT_998171</name>
</gene>
<dbReference type="Proteomes" id="UP000326924">
    <property type="component" value="Unassembled WGS sequence"/>
</dbReference>
<name>A0A5J5EIB8_9PEZI</name>
<dbReference type="OrthoDB" id="5430145at2759"/>
<sequence>MSESVSANQIALLLNDPAIMTALTQLLAARQVATAANSALPASPQAETESNTHTVHSDSRAAASGSANVEDENSKGDESEKDANSRYNISKALGINPFDRKVVQARRKEVTEFLLGEYGIRLNKPPTHWQEKAWIASVNAAFEHFSTVYGWKRKAIEDLLKLMCQDNVRNARQLNKKRALEGAEASSGTNPPPPRRGLSKKQYVRKDTVIVKKKTLLRRPNRNTATATSESFARQANGLENGSPSLSPSVDEAETADLMSSTVSSSNGLDLSLPVRSEATTAETMAQPTADPAIPTPPPVGACYYVSFMKLG</sequence>
<evidence type="ECO:0000256" key="1">
    <source>
        <dbReference type="SAM" id="MobiDB-lite"/>
    </source>
</evidence>
<protein>
    <submittedName>
        <fullName evidence="2">Uncharacterized protein</fullName>
    </submittedName>
</protein>
<comment type="caution">
    <text evidence="2">The sequence shown here is derived from an EMBL/GenBank/DDBJ whole genome shotgun (WGS) entry which is preliminary data.</text>
</comment>
<evidence type="ECO:0000313" key="2">
    <source>
        <dbReference type="EMBL" id="KAA8894994.1"/>
    </source>
</evidence>
<accession>A0A5J5EIB8</accession>
<keyword evidence="3" id="KW-1185">Reference proteome</keyword>
<feature type="compositionally biased region" description="Polar residues" evidence="1">
    <location>
        <begin position="258"/>
        <end position="269"/>
    </location>
</feature>
<dbReference type="InParanoid" id="A0A5J5EIB8"/>
<feature type="compositionally biased region" description="Polar residues" evidence="1">
    <location>
        <begin position="222"/>
        <end position="248"/>
    </location>
</feature>